<evidence type="ECO:0000256" key="2">
    <source>
        <dbReference type="ARBA" id="ARBA00005876"/>
    </source>
</evidence>
<evidence type="ECO:0000313" key="8">
    <source>
        <dbReference type="Proteomes" id="UP000046393"/>
    </source>
</evidence>
<evidence type="ECO:0000256" key="4">
    <source>
        <dbReference type="ARBA" id="ARBA00022968"/>
    </source>
</evidence>
<evidence type="ECO:0000256" key="5">
    <source>
        <dbReference type="ARBA" id="ARBA00022989"/>
    </source>
</evidence>
<evidence type="ECO:0000256" key="6">
    <source>
        <dbReference type="ARBA" id="ARBA00023136"/>
    </source>
</evidence>
<dbReference type="Proteomes" id="UP000046393">
    <property type="component" value="Unplaced"/>
</dbReference>
<dbReference type="InterPro" id="IPR038702">
    <property type="entry name" value="Na/K_ATPase_sub_beta_sf"/>
</dbReference>
<sequence length="316" mass="35896">MNGRGKASVVVEEEKFSKFLYNKEKGTCVGRSAKSWSKIMGFYVLFYSCLAGFWIACLAVFLNTLDDRVPRYYGKRTIMGINPGLGYQPWLQDDPESTLITWNKDDATTYERYVNRINEYLSKYNNITYTRACTGTDSNSQIIDNHTGKVGDGKPVEACRFDLSIFEKAGCSKANDYGFKNGTPCVILSLNRMIGWKPDPYESNSVPDVIADRYEKGFVTILCEGTSAIDKEWLGPVTYIPEAGIDGKYYPYAVMNNYHQPIAMVKFEHLPHNKIVMVECRAYARNIKHDLSAKLGLVNFELLLEDKTEKTSTKKR</sequence>
<proteinExistence type="inferred from homology"/>
<dbReference type="InterPro" id="IPR000402">
    <property type="entry name" value="Na/K_ATPase_sub_beta"/>
</dbReference>
<dbReference type="GO" id="GO:0001671">
    <property type="term" value="F:ATPase activator activity"/>
    <property type="evidence" value="ECO:0007669"/>
    <property type="project" value="TreeGrafter"/>
</dbReference>
<dbReference type="Gene3D" id="2.60.40.1660">
    <property type="entry name" value="Na, k-atpase alpha subunit"/>
    <property type="match status" value="1"/>
</dbReference>
<protein>
    <submittedName>
        <fullName evidence="9">Sodium/potassium-transporting ATPase subunit beta</fullName>
    </submittedName>
</protein>
<evidence type="ECO:0000256" key="3">
    <source>
        <dbReference type="ARBA" id="ARBA00022692"/>
    </source>
</evidence>
<keyword evidence="5 7" id="KW-1133">Transmembrane helix</keyword>
<dbReference type="GO" id="GO:0036376">
    <property type="term" value="P:sodium ion export across plasma membrane"/>
    <property type="evidence" value="ECO:0007669"/>
    <property type="project" value="TreeGrafter"/>
</dbReference>
<reference evidence="9" key="1">
    <citation type="submission" date="2017-02" db="UniProtKB">
        <authorList>
            <consortium name="WormBaseParasite"/>
        </authorList>
    </citation>
    <scope>IDENTIFICATION</scope>
</reference>
<dbReference type="STRING" id="451379.A0A0N5AVK0"/>
<dbReference type="AlphaFoldDB" id="A0A0N5AVK0"/>
<dbReference type="WBParaSite" id="SMUV_0000892101-mRNA-1">
    <property type="protein sequence ID" value="SMUV_0000892101-mRNA-1"/>
    <property type="gene ID" value="SMUV_0000892101"/>
</dbReference>
<dbReference type="Pfam" id="PF00287">
    <property type="entry name" value="Na_K-ATPase"/>
    <property type="match status" value="1"/>
</dbReference>
<accession>A0A0N5AVK0</accession>
<evidence type="ECO:0000256" key="7">
    <source>
        <dbReference type="SAM" id="Phobius"/>
    </source>
</evidence>
<dbReference type="GO" id="GO:1990573">
    <property type="term" value="P:potassium ion import across plasma membrane"/>
    <property type="evidence" value="ECO:0007669"/>
    <property type="project" value="TreeGrafter"/>
</dbReference>
<dbReference type="GO" id="GO:0030007">
    <property type="term" value="P:intracellular potassium ion homeostasis"/>
    <property type="evidence" value="ECO:0007669"/>
    <property type="project" value="TreeGrafter"/>
</dbReference>
<dbReference type="GO" id="GO:0005890">
    <property type="term" value="C:sodium:potassium-exchanging ATPase complex"/>
    <property type="evidence" value="ECO:0007669"/>
    <property type="project" value="InterPro"/>
</dbReference>
<comment type="similarity">
    <text evidence="2">Belongs to the X(+)/potassium ATPases subunit beta family.</text>
</comment>
<evidence type="ECO:0000256" key="1">
    <source>
        <dbReference type="ARBA" id="ARBA00004606"/>
    </source>
</evidence>
<keyword evidence="3 7" id="KW-0812">Transmembrane</keyword>
<dbReference type="PANTHER" id="PTHR11523:SF28">
    <property type="entry name" value="NA_K-ATPASE BETA SUBUNIT ISOFORM 4-RELATED"/>
    <property type="match status" value="1"/>
</dbReference>
<dbReference type="PANTHER" id="PTHR11523">
    <property type="entry name" value="SODIUM/POTASSIUM-DEPENDENT ATPASE BETA SUBUNIT"/>
    <property type="match status" value="1"/>
</dbReference>
<keyword evidence="6 7" id="KW-0472">Membrane</keyword>
<comment type="subcellular location">
    <subcellularLocation>
        <location evidence="1">Membrane</location>
        <topology evidence="1">Single-pass type II membrane protein</topology>
    </subcellularLocation>
</comment>
<keyword evidence="4" id="KW-0735">Signal-anchor</keyword>
<feature type="transmembrane region" description="Helical" evidence="7">
    <location>
        <begin position="41"/>
        <end position="62"/>
    </location>
</feature>
<evidence type="ECO:0000313" key="9">
    <source>
        <dbReference type="WBParaSite" id="SMUV_0000892101-mRNA-1"/>
    </source>
</evidence>
<organism evidence="8 9">
    <name type="scientific">Syphacia muris</name>
    <dbReference type="NCBI Taxonomy" id="451379"/>
    <lineage>
        <taxon>Eukaryota</taxon>
        <taxon>Metazoa</taxon>
        <taxon>Ecdysozoa</taxon>
        <taxon>Nematoda</taxon>
        <taxon>Chromadorea</taxon>
        <taxon>Rhabditida</taxon>
        <taxon>Spirurina</taxon>
        <taxon>Oxyuridomorpha</taxon>
        <taxon>Oxyuroidea</taxon>
        <taxon>Oxyuridae</taxon>
        <taxon>Syphacia</taxon>
    </lineage>
</organism>
<name>A0A0N5AVK0_9BILA</name>
<dbReference type="GO" id="GO:0006883">
    <property type="term" value="P:intracellular sodium ion homeostasis"/>
    <property type="evidence" value="ECO:0007669"/>
    <property type="project" value="TreeGrafter"/>
</dbReference>
<keyword evidence="8" id="KW-1185">Reference proteome</keyword>